<name>A0ABV9CW52_9GAMM</name>
<comment type="function">
    <text evidence="5">A flexible structure which links the flagellar filament to the drive apparatus in the basal body.</text>
</comment>
<comment type="similarity">
    <text evidence="2 5">Belongs to the flagella basal body rod proteins family.</text>
</comment>
<evidence type="ECO:0000256" key="2">
    <source>
        <dbReference type="ARBA" id="ARBA00009677"/>
    </source>
</evidence>
<feature type="domain" description="Flagellar basal-body/hook protein C-terminal" evidence="7">
    <location>
        <begin position="362"/>
        <end position="406"/>
    </location>
</feature>
<dbReference type="PANTHER" id="PTHR30435:SF1">
    <property type="entry name" value="FLAGELLAR HOOK PROTEIN FLGE"/>
    <property type="match status" value="1"/>
</dbReference>
<dbReference type="InterPro" id="IPR020013">
    <property type="entry name" value="Flagellar_FlgE/F/G"/>
</dbReference>
<evidence type="ECO:0000259" key="6">
    <source>
        <dbReference type="Pfam" id="PF00460"/>
    </source>
</evidence>
<dbReference type="InterPro" id="IPR037058">
    <property type="entry name" value="Falgellar_hook_FlgE_sf"/>
</dbReference>
<keyword evidence="10" id="KW-0969">Cilium</keyword>
<evidence type="ECO:0000256" key="1">
    <source>
        <dbReference type="ARBA" id="ARBA00004117"/>
    </source>
</evidence>
<dbReference type="RefSeq" id="WP_246975159.1">
    <property type="nucleotide sequence ID" value="NZ_JAKGAN010000007.1"/>
</dbReference>
<evidence type="ECO:0000256" key="4">
    <source>
        <dbReference type="ARBA" id="ARBA00023143"/>
    </source>
</evidence>
<feature type="domain" description="Flagellar hook protein FlgE D2" evidence="8">
    <location>
        <begin position="145"/>
        <end position="287"/>
    </location>
</feature>
<organism evidence="10 11">
    <name type="scientific">Chromohalobacter sarecensis</name>
    <dbReference type="NCBI Taxonomy" id="245294"/>
    <lineage>
        <taxon>Bacteria</taxon>
        <taxon>Pseudomonadati</taxon>
        <taxon>Pseudomonadota</taxon>
        <taxon>Gammaproteobacteria</taxon>
        <taxon>Oceanospirillales</taxon>
        <taxon>Halomonadaceae</taxon>
        <taxon>Chromohalobacter</taxon>
    </lineage>
</organism>
<evidence type="ECO:0000313" key="11">
    <source>
        <dbReference type="Proteomes" id="UP001596030"/>
    </source>
</evidence>
<comment type="caution">
    <text evidence="10">The sequence shown here is derived from an EMBL/GenBank/DDBJ whole genome shotgun (WGS) entry which is preliminary data.</text>
</comment>
<dbReference type="Pfam" id="PF07559">
    <property type="entry name" value="FlgE_D2"/>
    <property type="match status" value="1"/>
</dbReference>
<feature type="domain" description="Flagellar hook protein FlgE/F/G-like D1" evidence="9">
    <location>
        <begin position="75"/>
        <end position="121"/>
    </location>
</feature>
<keyword evidence="11" id="KW-1185">Reference proteome</keyword>
<evidence type="ECO:0000256" key="5">
    <source>
        <dbReference type="RuleBase" id="RU362116"/>
    </source>
</evidence>
<dbReference type="EMBL" id="JBHSEU010000001">
    <property type="protein sequence ID" value="MFC4537305.1"/>
    <property type="molecule type" value="Genomic_DNA"/>
</dbReference>
<reference evidence="11" key="1">
    <citation type="journal article" date="2019" name="Int. J. Syst. Evol. Microbiol.">
        <title>The Global Catalogue of Microorganisms (GCM) 10K type strain sequencing project: providing services to taxonomists for standard genome sequencing and annotation.</title>
        <authorList>
            <consortium name="The Broad Institute Genomics Platform"/>
            <consortium name="The Broad Institute Genome Sequencing Center for Infectious Disease"/>
            <person name="Wu L."/>
            <person name="Ma J."/>
        </authorList>
    </citation>
    <scope>NUCLEOTIDE SEQUENCE [LARGE SCALE GENOMIC DNA]</scope>
    <source>
        <strain evidence="11">CGMCC 1.12121</strain>
    </source>
</reference>
<dbReference type="Pfam" id="PF00460">
    <property type="entry name" value="Flg_bb_rod"/>
    <property type="match status" value="1"/>
</dbReference>
<dbReference type="InterPro" id="IPR037925">
    <property type="entry name" value="FlgE/F/G-like"/>
</dbReference>
<gene>
    <name evidence="10" type="ORF">ACFO0U_00740</name>
</gene>
<keyword evidence="4 5" id="KW-0975">Bacterial flagellum</keyword>
<dbReference type="Proteomes" id="UP001596030">
    <property type="component" value="Unassembled WGS sequence"/>
</dbReference>
<feature type="domain" description="Flagellar basal body rod protein N-terminal" evidence="6">
    <location>
        <begin position="7"/>
        <end position="33"/>
    </location>
</feature>
<dbReference type="Gene3D" id="2.60.98.20">
    <property type="entry name" value="Flagellar hook protein FlgE"/>
    <property type="match status" value="1"/>
</dbReference>
<keyword evidence="10" id="KW-0966">Cell projection</keyword>
<dbReference type="InterPro" id="IPR001444">
    <property type="entry name" value="Flag_bb_rod_N"/>
</dbReference>
<comment type="subcellular location">
    <subcellularLocation>
        <location evidence="1 5">Bacterial flagellum basal body</location>
    </subcellularLocation>
</comment>
<evidence type="ECO:0000256" key="3">
    <source>
        <dbReference type="ARBA" id="ARBA00019015"/>
    </source>
</evidence>
<dbReference type="InterPro" id="IPR011491">
    <property type="entry name" value="FlgE_D2"/>
</dbReference>
<accession>A0ABV9CW52</accession>
<dbReference type="SUPFAM" id="SSF117143">
    <property type="entry name" value="Flagellar hook protein flgE"/>
    <property type="match status" value="1"/>
</dbReference>
<dbReference type="NCBIfam" id="TIGR03506">
    <property type="entry name" value="FlgEFG_subfam"/>
    <property type="match status" value="1"/>
</dbReference>
<evidence type="ECO:0000259" key="7">
    <source>
        <dbReference type="Pfam" id="PF06429"/>
    </source>
</evidence>
<keyword evidence="10" id="KW-0282">Flagellum</keyword>
<dbReference type="InterPro" id="IPR053967">
    <property type="entry name" value="LlgE_F_G-like_D1"/>
</dbReference>
<sequence>MGFAQSLSGVNAASSQLDTIGNNISNSQTVGFKSSTTQFADIFANSQGLGTRVSDTVQNFGTGSLETTGRNLDLAIAGDGFFQFSQNEQMAYSRNGQLTMSADGYFENAQGARLTDQQGEPLQITEFSQGAQATEGANGAQAAFNLDAEAETIDRDPDDFDPENADTYSYVTNAGTVYDSLGVGHDMSLYYTKTDTNTWEARASIPNPGGGDPLVSDPQTLTFNGNGQLDPDADPNGDGTVGVTALAFTADAGELGNGANELSFDIDLDGTTQNGEDFELREFAQNGNASGTFVGVEITENGEIMANYSNGNSGEVGTIGMANFRNPAGLTPEGDNLWTATEESGAALLGQAGTGQIGSLESGTVEASNVDLTQELVDMIIAQRNFQANNNAIQTQSDILETVTNLR</sequence>
<protein>
    <recommendedName>
        <fullName evidence="3 5">Flagellar hook protein FlgE</fullName>
    </recommendedName>
</protein>
<proteinExistence type="inferred from homology"/>
<dbReference type="Pfam" id="PF06429">
    <property type="entry name" value="Flg_bbr_C"/>
    <property type="match status" value="1"/>
</dbReference>
<dbReference type="PANTHER" id="PTHR30435">
    <property type="entry name" value="FLAGELLAR PROTEIN"/>
    <property type="match status" value="1"/>
</dbReference>
<dbReference type="Pfam" id="PF22692">
    <property type="entry name" value="LlgE_F_G_D1"/>
    <property type="match status" value="1"/>
</dbReference>
<evidence type="ECO:0000259" key="9">
    <source>
        <dbReference type="Pfam" id="PF22692"/>
    </source>
</evidence>
<evidence type="ECO:0000259" key="8">
    <source>
        <dbReference type="Pfam" id="PF07559"/>
    </source>
</evidence>
<dbReference type="InterPro" id="IPR010930">
    <property type="entry name" value="Flg_bb/hook_C_dom"/>
</dbReference>
<evidence type="ECO:0000313" key="10">
    <source>
        <dbReference type="EMBL" id="MFC4537305.1"/>
    </source>
</evidence>